<gene>
    <name evidence="1" type="ORF">THASP1DRAFT_30031</name>
</gene>
<evidence type="ECO:0008006" key="3">
    <source>
        <dbReference type="Google" id="ProtNLM"/>
    </source>
</evidence>
<reference evidence="2" key="1">
    <citation type="journal article" date="2018" name="Nat. Microbiol.">
        <title>Leveraging single-cell genomics to expand the fungal tree of life.</title>
        <authorList>
            <person name="Ahrendt S.R."/>
            <person name="Quandt C.A."/>
            <person name="Ciobanu D."/>
            <person name="Clum A."/>
            <person name="Salamov A."/>
            <person name="Andreopoulos B."/>
            <person name="Cheng J.F."/>
            <person name="Woyke T."/>
            <person name="Pelin A."/>
            <person name="Henrissat B."/>
            <person name="Reynolds N.K."/>
            <person name="Benny G.L."/>
            <person name="Smith M.E."/>
            <person name="James T.Y."/>
            <person name="Grigoriev I.V."/>
        </authorList>
    </citation>
    <scope>NUCLEOTIDE SEQUENCE [LARGE SCALE GENOMIC DNA]</scope>
    <source>
        <strain evidence="2">RSA 1356</strain>
    </source>
</reference>
<dbReference type="EMBL" id="KZ992630">
    <property type="protein sequence ID" value="RKP08169.1"/>
    <property type="molecule type" value="Genomic_DNA"/>
</dbReference>
<dbReference type="AlphaFoldDB" id="A0A4V1IWN4"/>
<protein>
    <recommendedName>
        <fullName evidence="3">DH domain-containing protein</fullName>
    </recommendedName>
</protein>
<keyword evidence="2" id="KW-1185">Reference proteome</keyword>
<accession>A0A4V1IWN4</accession>
<organism evidence="1 2">
    <name type="scientific">Thamnocephalis sphaerospora</name>
    <dbReference type="NCBI Taxonomy" id="78915"/>
    <lineage>
        <taxon>Eukaryota</taxon>
        <taxon>Fungi</taxon>
        <taxon>Fungi incertae sedis</taxon>
        <taxon>Zoopagomycota</taxon>
        <taxon>Zoopagomycotina</taxon>
        <taxon>Zoopagomycetes</taxon>
        <taxon>Zoopagales</taxon>
        <taxon>Sigmoideomycetaceae</taxon>
        <taxon>Thamnocephalis</taxon>
    </lineage>
</organism>
<evidence type="ECO:0000313" key="1">
    <source>
        <dbReference type="EMBL" id="RKP08169.1"/>
    </source>
</evidence>
<dbReference type="Proteomes" id="UP000271241">
    <property type="component" value="Unassembled WGS sequence"/>
</dbReference>
<dbReference type="InterPro" id="IPR035899">
    <property type="entry name" value="DBL_dom_sf"/>
</dbReference>
<dbReference type="Gene3D" id="1.20.900.10">
    <property type="entry name" value="Dbl homology (DH) domain"/>
    <property type="match status" value="1"/>
</dbReference>
<dbReference type="SUPFAM" id="SSF48065">
    <property type="entry name" value="DBL homology domain (DH-domain)"/>
    <property type="match status" value="1"/>
</dbReference>
<sequence length="288" mass="32793">MHTCFLKTLRKRRVPGTSPHTVISTIATFVERLAVYCQHVQNMVDALHAFETLVFSDDKLAKFIKARDRGSNKPSLRALLTTIPVSCIWRYGTALRATREQYWVETGLDDRRELKNSLDRLECIAKRIWPALQDIANTQRISVLQRKVQGISGTLLTPKQHVHIIDAVYVTDDHGDGFLVQHFSAHAVLLTDRIIIIRIIRNSGQLKVYKTFLFSSISFAFAKMPDYDYSCIRILKCGVATGVRLIPHSKDLAATWRRHLKRLSKSTICEETIRPSAILPTARNRSNA</sequence>
<evidence type="ECO:0000313" key="2">
    <source>
        <dbReference type="Proteomes" id="UP000271241"/>
    </source>
</evidence>
<proteinExistence type="predicted"/>
<name>A0A4V1IWN4_9FUNG</name>